<protein>
    <submittedName>
        <fullName evidence="1">Uncharacterized protein</fullName>
    </submittedName>
</protein>
<proteinExistence type="predicted"/>
<dbReference type="Proteomes" id="UP001055439">
    <property type="component" value="Chromosome 6"/>
</dbReference>
<gene>
    <name evidence="1" type="ORF">MUK42_37797</name>
</gene>
<name>A0A9E7KCH3_9LILI</name>
<keyword evidence="2" id="KW-1185">Reference proteome</keyword>
<evidence type="ECO:0000313" key="1">
    <source>
        <dbReference type="EMBL" id="URE12381.1"/>
    </source>
</evidence>
<evidence type="ECO:0000313" key="2">
    <source>
        <dbReference type="Proteomes" id="UP001055439"/>
    </source>
</evidence>
<organism evidence="1 2">
    <name type="scientific">Musa troglodytarum</name>
    <name type="common">fe'i banana</name>
    <dbReference type="NCBI Taxonomy" id="320322"/>
    <lineage>
        <taxon>Eukaryota</taxon>
        <taxon>Viridiplantae</taxon>
        <taxon>Streptophyta</taxon>
        <taxon>Embryophyta</taxon>
        <taxon>Tracheophyta</taxon>
        <taxon>Spermatophyta</taxon>
        <taxon>Magnoliopsida</taxon>
        <taxon>Liliopsida</taxon>
        <taxon>Zingiberales</taxon>
        <taxon>Musaceae</taxon>
        <taxon>Musa</taxon>
    </lineage>
</organism>
<sequence length="154" mass="17167">MAAGDLVCEELASSGPLYLETDLECLVQRKHKTDQALKLPIFANEDPHRKKGLLTAPKMPTREARWIRGPGSINTTVDVIPKLKGKPVLKYELPSDAPTSSRQAPTFFMPTLKMTELGLTYAAQMVLAVRENLRESKTRASFTNKPQQDTNMLN</sequence>
<dbReference type="AlphaFoldDB" id="A0A9E7KCH3"/>
<accession>A0A9E7KCH3</accession>
<dbReference type="EMBL" id="CP097508">
    <property type="protein sequence ID" value="URE12381.1"/>
    <property type="molecule type" value="Genomic_DNA"/>
</dbReference>
<reference evidence="1" key="1">
    <citation type="submission" date="2022-05" db="EMBL/GenBank/DDBJ databases">
        <title>The Musa troglodytarum L. genome provides insights into the mechanism of non-climacteric behaviour and enrichment of carotenoids.</title>
        <authorList>
            <person name="Wang J."/>
        </authorList>
    </citation>
    <scope>NUCLEOTIDE SEQUENCE</scope>
    <source>
        <tissue evidence="1">Leaf</tissue>
    </source>
</reference>